<organism evidence="2 3">
    <name type="scientific">Blastochloris viridis</name>
    <name type="common">Rhodopseudomonas viridis</name>
    <dbReference type="NCBI Taxonomy" id="1079"/>
    <lineage>
        <taxon>Bacteria</taxon>
        <taxon>Pseudomonadati</taxon>
        <taxon>Pseudomonadota</taxon>
        <taxon>Alphaproteobacteria</taxon>
        <taxon>Hyphomicrobiales</taxon>
        <taxon>Blastochloridaceae</taxon>
        <taxon>Blastochloris</taxon>
    </lineage>
</organism>
<dbReference type="EMBL" id="AP014854">
    <property type="protein sequence ID" value="BAR99125.1"/>
    <property type="molecule type" value="Genomic_DNA"/>
</dbReference>
<gene>
    <name evidence="1" type="ORF">BV133_1532</name>
    <name evidence="2" type="ORF">BVIRIDIS_25820</name>
</gene>
<evidence type="ECO:0000313" key="3">
    <source>
        <dbReference type="Proteomes" id="UP000065734"/>
    </source>
</evidence>
<keyword evidence="3" id="KW-1185">Reference proteome</keyword>
<accession>A0A0H5BAB5</accession>
<reference evidence="3" key="3">
    <citation type="journal article" date="2016" name="Genome Announc.">
        <title>Revised genome sequence of the purple photosynthetic bacterium Blastochloris viridis.</title>
        <authorList>
            <person name="Liu L.N."/>
            <person name="Faulkner M."/>
            <person name="Liu X."/>
            <person name="Huang F."/>
            <person name="Darby A.C."/>
            <person name="Hall N."/>
        </authorList>
    </citation>
    <scope>NUCLEOTIDE SEQUENCE [LARGE SCALE GENOMIC DNA]</scope>
    <source>
        <strain evidence="3">ATCC 19567 / DSM 133 / F</strain>
    </source>
</reference>
<dbReference type="Proteomes" id="UP000065734">
    <property type="component" value="Chromosome I"/>
</dbReference>
<proteinExistence type="predicted"/>
<sequence length="58" mass="6341">MSATINLASAGSDLVGYLEDWISRGRIVTVMREAGFTQVEKRPVATPFGPMVREIGCR</sequence>
<dbReference type="AlphaFoldDB" id="A0A0H5BAB5"/>
<dbReference type="EMBL" id="LN907867">
    <property type="protein sequence ID" value="CUU43559.1"/>
    <property type="molecule type" value="Genomic_DNA"/>
</dbReference>
<evidence type="ECO:0000313" key="1">
    <source>
        <dbReference type="EMBL" id="BAR99125.1"/>
    </source>
</evidence>
<reference evidence="1" key="1">
    <citation type="journal article" date="2015" name="Genome Announc.">
        <title>Complete Genome Sequence of the Bacteriochlorophyll b-Producing Photosynthetic Bacterium Blastochloris viridis.</title>
        <authorList>
            <person name="Tsukatani Y."/>
            <person name="Hirose Y."/>
            <person name="Harada J."/>
            <person name="Misawa N."/>
            <person name="Mori K."/>
            <person name="Inoue K."/>
            <person name="Tamiaki H."/>
        </authorList>
    </citation>
    <scope>NUCLEOTIDE SEQUENCE [LARGE SCALE GENOMIC DNA]</scope>
    <source>
        <strain evidence="1">DSM 133</strain>
    </source>
</reference>
<evidence type="ECO:0000313" key="2">
    <source>
        <dbReference type="EMBL" id="CUU43559.1"/>
    </source>
</evidence>
<dbReference type="RefSeq" id="WP_156331047.1">
    <property type="nucleotide sequence ID" value="NZ_AP014854.2"/>
</dbReference>
<dbReference type="KEGG" id="bvr:BVIR_3138"/>
<dbReference type="PATRIC" id="fig|1079.6.peg.3300"/>
<name>A0A0H5BAB5_BLAVI</name>
<protein>
    <submittedName>
        <fullName evidence="2">Uncharacterized protein</fullName>
    </submittedName>
</protein>
<reference evidence="2" key="2">
    <citation type="submission" date="2015-11" db="EMBL/GenBank/DDBJ databases">
        <authorList>
            <person name="Zhang Y."/>
            <person name="Guo Z."/>
        </authorList>
    </citation>
    <scope>NUCLEOTIDE SEQUENCE</scope>
    <source>
        <strain evidence="2">1</strain>
    </source>
</reference>
<dbReference type="OrthoDB" id="8700339at2"/>